<evidence type="ECO:0000256" key="2">
    <source>
        <dbReference type="SAM" id="Phobius"/>
    </source>
</evidence>
<keyword evidence="2" id="KW-1133">Transmembrane helix</keyword>
<comment type="caution">
    <text evidence="3">The sequence shown here is derived from an EMBL/GenBank/DDBJ whole genome shotgun (WGS) entry which is preliminary data.</text>
</comment>
<protein>
    <recommendedName>
        <fullName evidence="5">MARVEL domain-containing protein</fullName>
    </recommendedName>
</protein>
<dbReference type="EMBL" id="JAPQKH010000006">
    <property type="protein sequence ID" value="KAJ5093906.1"/>
    <property type="molecule type" value="Genomic_DNA"/>
</dbReference>
<proteinExistence type="predicted"/>
<keyword evidence="2" id="KW-0472">Membrane</keyword>
<keyword evidence="2" id="KW-0812">Transmembrane</keyword>
<sequence length="271" mass="29552">MRTKPSDYPALPFHLIRILAFLSSLIVAIVLAVFIYHLHADGYKLPFAFLILLIAALISLINVILTAFMNCSCGLSTMLAMVLDTLCLVVWAVGLGLIGYNTAHTILTSCTTKYWGNSTGENVCRMYKAVFAFTVLAVAAFIASIALDGIVRRRQNRFGVYGLTGPGEDPMDYKMSNIRSGSGSLPAMPYEHDVPAPAVAAGGVGSHEQHPYSDTSYSHSRGQSIPGDAQQYYDDAPAYGHNDRAQPTRFHSYEQGYDQSAATGYDPIMHR</sequence>
<feature type="transmembrane region" description="Helical" evidence="2">
    <location>
        <begin position="47"/>
        <end position="68"/>
    </location>
</feature>
<feature type="transmembrane region" description="Helical" evidence="2">
    <location>
        <begin position="126"/>
        <end position="147"/>
    </location>
</feature>
<gene>
    <name evidence="3" type="ORF">N7456_009767</name>
</gene>
<evidence type="ECO:0000256" key="1">
    <source>
        <dbReference type="SAM" id="MobiDB-lite"/>
    </source>
</evidence>
<organism evidence="3 4">
    <name type="scientific">Penicillium angulare</name>
    <dbReference type="NCBI Taxonomy" id="116970"/>
    <lineage>
        <taxon>Eukaryota</taxon>
        <taxon>Fungi</taxon>
        <taxon>Dikarya</taxon>
        <taxon>Ascomycota</taxon>
        <taxon>Pezizomycotina</taxon>
        <taxon>Eurotiomycetes</taxon>
        <taxon>Eurotiomycetidae</taxon>
        <taxon>Eurotiales</taxon>
        <taxon>Aspergillaceae</taxon>
        <taxon>Penicillium</taxon>
    </lineage>
</organism>
<reference evidence="3" key="1">
    <citation type="submission" date="2022-11" db="EMBL/GenBank/DDBJ databases">
        <authorList>
            <person name="Petersen C."/>
        </authorList>
    </citation>
    <scope>NUCLEOTIDE SEQUENCE</scope>
    <source>
        <strain evidence="3">IBT 30069</strain>
    </source>
</reference>
<dbReference type="AlphaFoldDB" id="A0A9W9F5D3"/>
<evidence type="ECO:0008006" key="5">
    <source>
        <dbReference type="Google" id="ProtNLM"/>
    </source>
</evidence>
<feature type="transmembrane region" description="Helical" evidence="2">
    <location>
        <begin position="80"/>
        <end position="100"/>
    </location>
</feature>
<name>A0A9W9F5D3_9EURO</name>
<keyword evidence="4" id="KW-1185">Reference proteome</keyword>
<accession>A0A9W9F5D3</accession>
<dbReference type="Proteomes" id="UP001149165">
    <property type="component" value="Unassembled WGS sequence"/>
</dbReference>
<evidence type="ECO:0000313" key="4">
    <source>
        <dbReference type="Proteomes" id="UP001149165"/>
    </source>
</evidence>
<evidence type="ECO:0000313" key="3">
    <source>
        <dbReference type="EMBL" id="KAJ5093906.1"/>
    </source>
</evidence>
<feature type="compositionally biased region" description="Polar residues" evidence="1">
    <location>
        <begin position="212"/>
        <end position="223"/>
    </location>
</feature>
<feature type="transmembrane region" description="Helical" evidence="2">
    <location>
        <begin position="12"/>
        <end position="35"/>
    </location>
</feature>
<dbReference type="OrthoDB" id="5344006at2759"/>
<reference evidence="3" key="2">
    <citation type="journal article" date="2023" name="IMA Fungus">
        <title>Comparative genomic study of the Penicillium genus elucidates a diverse pangenome and 15 lateral gene transfer events.</title>
        <authorList>
            <person name="Petersen C."/>
            <person name="Sorensen T."/>
            <person name="Nielsen M.R."/>
            <person name="Sondergaard T.E."/>
            <person name="Sorensen J.L."/>
            <person name="Fitzpatrick D.A."/>
            <person name="Frisvad J.C."/>
            <person name="Nielsen K.L."/>
        </authorList>
    </citation>
    <scope>NUCLEOTIDE SEQUENCE</scope>
    <source>
        <strain evidence="3">IBT 30069</strain>
    </source>
</reference>
<feature type="region of interest" description="Disordered" evidence="1">
    <location>
        <begin position="198"/>
        <end position="246"/>
    </location>
</feature>